<keyword evidence="1" id="KW-1015">Disulfide bond</keyword>
<name>A0A1W7AA76_9STAP</name>
<keyword evidence="4" id="KW-1185">Reference proteome</keyword>
<evidence type="ECO:0008006" key="5">
    <source>
        <dbReference type="Google" id="ProtNLM"/>
    </source>
</evidence>
<organism evidence="3 4">
    <name type="scientific">Macrococcoides canis</name>
    <dbReference type="NCBI Taxonomy" id="1855823"/>
    <lineage>
        <taxon>Bacteria</taxon>
        <taxon>Bacillati</taxon>
        <taxon>Bacillota</taxon>
        <taxon>Bacilli</taxon>
        <taxon>Bacillales</taxon>
        <taxon>Staphylococcaceae</taxon>
        <taxon>Macrococcoides</taxon>
    </lineage>
</organism>
<evidence type="ECO:0000313" key="3">
    <source>
        <dbReference type="EMBL" id="ARQ06414.1"/>
    </source>
</evidence>
<dbReference type="InterPro" id="IPR009370">
    <property type="entry name" value="YutD-like"/>
</dbReference>
<protein>
    <recommendedName>
        <fullName evidence="5">DUF1027 domain-containing protein</fullName>
    </recommendedName>
</protein>
<evidence type="ECO:0000313" key="4">
    <source>
        <dbReference type="Proteomes" id="UP000194154"/>
    </source>
</evidence>
<proteinExistence type="predicted"/>
<dbReference type="EMBL" id="CP021059">
    <property type="protein sequence ID" value="ARQ06414.1"/>
    <property type="molecule type" value="Genomic_DNA"/>
</dbReference>
<dbReference type="Gene3D" id="3.50.4.20">
    <property type="match status" value="1"/>
</dbReference>
<dbReference type="InterPro" id="IPR038141">
    <property type="entry name" value="YutD-like_sf"/>
</dbReference>
<dbReference type="PIRSF" id="PIRSF012565">
    <property type="entry name" value="DUF1027"/>
    <property type="match status" value="1"/>
</dbReference>
<dbReference type="STRING" id="1855823.MCCS_07660"/>
<dbReference type="AlphaFoldDB" id="A0A1W7AA76"/>
<reference evidence="3 4" key="1">
    <citation type="journal article" date="2017" name="Int. J. Syst. Evol. Microbiol.">
        <title>Macrococcus canis sp. nov., a skin bacterium associated with infections in dogs.</title>
        <authorList>
            <person name="Gobeli Brawand S."/>
            <person name="Cotting K."/>
            <person name="Gomez-Sanz E."/>
            <person name="Collaud A."/>
            <person name="Thomann A."/>
            <person name="Brodard I."/>
            <person name="Rodriguez-Campos S."/>
            <person name="Strauss C."/>
            <person name="Perreten V."/>
        </authorList>
    </citation>
    <scope>NUCLEOTIDE SEQUENCE [LARGE SCALE GENOMIC DNA]</scope>
    <source>
        <strain evidence="3 4">KM45013</strain>
    </source>
</reference>
<feature type="compositionally biased region" description="Basic and acidic residues" evidence="2">
    <location>
        <begin position="138"/>
        <end position="156"/>
    </location>
</feature>
<accession>A0A1W7AA76</accession>
<dbReference type="Pfam" id="PF06265">
    <property type="entry name" value="YutD-like"/>
    <property type="match status" value="1"/>
</dbReference>
<dbReference type="Proteomes" id="UP000194154">
    <property type="component" value="Chromosome"/>
</dbReference>
<dbReference type="KEGG" id="mcak:MCCS_07660"/>
<sequence length="171" mass="20584">MIIQTGQHYFEVIENYREAFNQEMFDHRYSEILDRYPYIVGDIGFEQLRLRGFFEDNKKGSEVNKRFSTIQDYLLEYCNFGCAYFVLRRLNEQEIVQHFGADVVIEAVESQEDEERTEIELTQQKEQTQVDVEEEEQKTEQKNTDSNEEKTIEKQKALTVNEDKTFKFFQR</sequence>
<gene>
    <name evidence="3" type="ORF">MCCS_07660</name>
</gene>
<feature type="disulfide bond" evidence="1">
    <location>
        <begin position="78"/>
        <end position="82"/>
    </location>
</feature>
<evidence type="ECO:0000256" key="2">
    <source>
        <dbReference type="SAM" id="MobiDB-lite"/>
    </source>
</evidence>
<feature type="region of interest" description="Disordered" evidence="2">
    <location>
        <begin position="114"/>
        <end position="156"/>
    </location>
</feature>
<evidence type="ECO:0000256" key="1">
    <source>
        <dbReference type="PIRSR" id="PIRSR012565-1"/>
    </source>
</evidence>